<protein>
    <submittedName>
        <fullName evidence="1">Uncharacterized protein</fullName>
    </submittedName>
</protein>
<keyword evidence="2" id="KW-1185">Reference proteome</keyword>
<dbReference type="AlphaFoldDB" id="A0A7G9G3W0"/>
<dbReference type="Proteomes" id="UP000515823">
    <property type="component" value="Chromosome"/>
</dbReference>
<accession>A0A7G9G3W0</accession>
<reference evidence="1 2" key="1">
    <citation type="submission" date="2020-08" db="EMBL/GenBank/DDBJ databases">
        <authorList>
            <person name="Liu C."/>
            <person name="Sun Q."/>
        </authorList>
    </citation>
    <scope>NUCLEOTIDE SEQUENCE [LARGE SCALE GENOMIC DNA]</scope>
    <source>
        <strain evidence="1 2">NSJ-38</strain>
    </source>
</reference>
<organism evidence="1 2">
    <name type="scientific">Qiania dongpingensis</name>
    <dbReference type="NCBI Taxonomy" id="2763669"/>
    <lineage>
        <taxon>Bacteria</taxon>
        <taxon>Bacillati</taxon>
        <taxon>Bacillota</taxon>
        <taxon>Clostridia</taxon>
        <taxon>Lachnospirales</taxon>
        <taxon>Lachnospiraceae</taxon>
        <taxon>Qiania</taxon>
    </lineage>
</organism>
<dbReference type="EMBL" id="CP060634">
    <property type="protein sequence ID" value="QNM05492.1"/>
    <property type="molecule type" value="Genomic_DNA"/>
</dbReference>
<proteinExistence type="predicted"/>
<dbReference type="RefSeq" id="WP_249302543.1">
    <property type="nucleotide sequence ID" value="NZ_CP060634.1"/>
</dbReference>
<name>A0A7G9G3W0_9FIRM</name>
<evidence type="ECO:0000313" key="1">
    <source>
        <dbReference type="EMBL" id="QNM05492.1"/>
    </source>
</evidence>
<gene>
    <name evidence="1" type="ORF">H9Q78_13840</name>
</gene>
<dbReference type="KEGG" id="qdo:H9Q78_13840"/>
<evidence type="ECO:0000313" key="2">
    <source>
        <dbReference type="Proteomes" id="UP000515823"/>
    </source>
</evidence>
<sequence length="165" mass="19277">MPERILPASSDRMPVTAGDALLMLTVNKFDGSFSKGVISNAHIPSGIEFYGYGDLLLKMERIYDLLKIPGFGRDIKGKREEFHWREADLETADEWDMSIHAWKAGRVWDGRHRPDIFVQTVYRQHYSWQGSCCIGGQRKYFRSALELLLMIDYFIRKEQEKNNER</sequence>